<reference evidence="3 4" key="1">
    <citation type="submission" date="2016-08" db="EMBL/GenBank/DDBJ databases">
        <title>Campylobacter species from sea mammals.</title>
        <authorList>
            <person name="Gilbert M.J."/>
            <person name="Byrne B.A."/>
            <person name="Zomer A.L."/>
            <person name="Wagenaar J.A."/>
        </authorList>
    </citation>
    <scope>NUCLEOTIDE SEQUENCE [LARGE SCALE GENOMIC DNA]</scope>
    <source>
        <strain evidence="3 4">1105248</strain>
    </source>
</reference>
<protein>
    <submittedName>
        <fullName evidence="3">Protein yceI</fullName>
    </submittedName>
</protein>
<comment type="caution">
    <text evidence="3">The sequence shown here is derived from an EMBL/GenBank/DDBJ whole genome shotgun (WGS) entry which is preliminary data.</text>
</comment>
<keyword evidence="1" id="KW-0732">Signal</keyword>
<name>A0AAX0LD77_9BACT</name>
<feature type="chain" id="PRO_5043454927" evidence="1">
    <location>
        <begin position="21"/>
        <end position="189"/>
    </location>
</feature>
<dbReference type="EMBL" id="MCRK01000001">
    <property type="protein sequence ID" value="OPA82169.1"/>
    <property type="molecule type" value="Genomic_DNA"/>
</dbReference>
<dbReference type="InterPro" id="IPR007372">
    <property type="entry name" value="Lipid/polyisoprenoid-bd_YceI"/>
</dbReference>
<feature type="domain" description="Lipid/polyisoprenoid-binding YceI-like" evidence="2">
    <location>
        <begin position="22"/>
        <end position="187"/>
    </location>
</feature>
<dbReference type="AlphaFoldDB" id="A0AAX0LD77"/>
<evidence type="ECO:0000313" key="4">
    <source>
        <dbReference type="Proteomes" id="UP000189728"/>
    </source>
</evidence>
<evidence type="ECO:0000259" key="2">
    <source>
        <dbReference type="SMART" id="SM00867"/>
    </source>
</evidence>
<gene>
    <name evidence="3" type="ORF">BFG04_07140</name>
</gene>
<feature type="signal peptide" evidence="1">
    <location>
        <begin position="1"/>
        <end position="20"/>
    </location>
</feature>
<dbReference type="PANTHER" id="PTHR34406">
    <property type="entry name" value="PROTEIN YCEI"/>
    <property type="match status" value="1"/>
</dbReference>
<evidence type="ECO:0000313" key="3">
    <source>
        <dbReference type="EMBL" id="OPA82169.1"/>
    </source>
</evidence>
<dbReference type="RefSeq" id="WP_069633102.1">
    <property type="nucleotide sequence ID" value="NZ_CP012547.1"/>
</dbReference>
<sequence>MKKMVKASLLAALLASLSYATDYKVDPAHSNVGFMVKHLTIAKVYGSFKSYNADVDYDKDAKVLKTLDVTLDVNSVDTQNEKRDEHLKSEDFFKTSEFKDMKFKMTKFEKESDTEGKVMGDLTIRDVTKPVELKFELSGIAKDMDGKERIGFSLTGDVMRKDFKIGDKFPGAMVSDKVQLQIDVEAQAM</sequence>
<dbReference type="Gene3D" id="2.40.128.110">
    <property type="entry name" value="Lipid/polyisoprenoid-binding, YceI-like"/>
    <property type="match status" value="1"/>
</dbReference>
<dbReference type="PANTHER" id="PTHR34406:SF1">
    <property type="entry name" value="PROTEIN YCEI"/>
    <property type="match status" value="1"/>
</dbReference>
<dbReference type="SUPFAM" id="SSF101874">
    <property type="entry name" value="YceI-like"/>
    <property type="match status" value="1"/>
</dbReference>
<dbReference type="SMART" id="SM00867">
    <property type="entry name" value="YceI"/>
    <property type="match status" value="1"/>
</dbReference>
<organism evidence="3 4">
    <name type="scientific">Campylobacter pinnipediorum subsp. pinnipediorum</name>
    <dbReference type="NCBI Taxonomy" id="1660067"/>
    <lineage>
        <taxon>Bacteria</taxon>
        <taxon>Pseudomonadati</taxon>
        <taxon>Campylobacterota</taxon>
        <taxon>Epsilonproteobacteria</taxon>
        <taxon>Campylobacterales</taxon>
        <taxon>Campylobacteraceae</taxon>
        <taxon>Campylobacter</taxon>
    </lineage>
</organism>
<accession>A0AAX0LD77</accession>
<dbReference type="Proteomes" id="UP000189728">
    <property type="component" value="Unassembled WGS sequence"/>
</dbReference>
<proteinExistence type="predicted"/>
<evidence type="ECO:0000256" key="1">
    <source>
        <dbReference type="SAM" id="SignalP"/>
    </source>
</evidence>
<dbReference type="InterPro" id="IPR036761">
    <property type="entry name" value="TTHA0802/YceI-like_sf"/>
</dbReference>
<dbReference type="Pfam" id="PF04264">
    <property type="entry name" value="YceI"/>
    <property type="match status" value="1"/>
</dbReference>